<evidence type="ECO:0000313" key="1">
    <source>
        <dbReference type="EMBL" id="KAK1141312.1"/>
    </source>
</evidence>
<dbReference type="EMBL" id="JAOPJF010000066">
    <property type="protein sequence ID" value="KAK1141312.1"/>
    <property type="molecule type" value="Genomic_DNA"/>
</dbReference>
<name>A0ACC3AU93_9EURO</name>
<reference evidence="1 2" key="1">
    <citation type="journal article" date="2023" name="ACS Omega">
        <title>Identification of the Neoaspergillic Acid Biosynthesis Gene Cluster by Establishing an In Vitro CRISPR-Ribonucleoprotein Genetic System in Aspergillus melleus.</title>
        <authorList>
            <person name="Yuan B."/>
            <person name="Grau M.F."/>
            <person name="Murata R.M."/>
            <person name="Torok T."/>
            <person name="Venkateswaran K."/>
            <person name="Stajich J.E."/>
            <person name="Wang C.C.C."/>
        </authorList>
    </citation>
    <scope>NUCLEOTIDE SEQUENCE [LARGE SCALE GENOMIC DNA]</scope>
    <source>
        <strain evidence="1 2">IMV 1140</strain>
    </source>
</reference>
<dbReference type="Proteomes" id="UP001177260">
    <property type="component" value="Unassembled WGS sequence"/>
</dbReference>
<comment type="caution">
    <text evidence="1">The sequence shown here is derived from an EMBL/GenBank/DDBJ whole genome shotgun (WGS) entry which is preliminary data.</text>
</comment>
<evidence type="ECO:0000313" key="2">
    <source>
        <dbReference type="Proteomes" id="UP001177260"/>
    </source>
</evidence>
<gene>
    <name evidence="1" type="ORF">N8T08_009219</name>
</gene>
<accession>A0ACC3AU93</accession>
<proteinExistence type="predicted"/>
<keyword evidence="2" id="KW-1185">Reference proteome</keyword>
<sequence>MSEVRNCIRILIHGIPNDPAARLPAMPVDHARRGATTPGQSVGSVSSARSTVYILTRFQQSLMPDYSQLFSCAPESTLKWPVFKDIVTDSDSSLYSFLLESQKEDNKSVYVEKVPDRVKDDSVEPCIRFLSSANRRNPIVDAEQLKRSARKVTEEGPGWDASSCLVLLACTLSHLSDPFQNRVISDGPDACPPSDKHVGEAYLNEAKKRFGNAAYLADRHSMFLLASLYEKYAIRPLEAWICIQQASSRLKLRLASRQAPLDSHDRHLEQRLELQLEVPLEASGFENCRYPDPFPEPLFNETTSLYSPSSIGDVEQEVLSDASARIEERGWFFYLAEISFRRIFDSIVLLLYQDSPRRWTTNITRLIRQCKESDEQMSLWFAHLPPPIRPTTPPTNDLSFFLRGRYLSSREKIHRPLIYVALHHPGLLDPETSQEAEELLSLAQQSIDFCAALIPHYSVHFRQGGTWFVLCGSFEAALLILGVIVGSHRSRAAQTPCLQPPDDWVCLVKLSLKTLRKWEDESKDVEMMRIMLEGILGRVCRKTTQCPNTTLY</sequence>
<organism evidence="1 2">
    <name type="scientific">Aspergillus melleus</name>
    <dbReference type="NCBI Taxonomy" id="138277"/>
    <lineage>
        <taxon>Eukaryota</taxon>
        <taxon>Fungi</taxon>
        <taxon>Dikarya</taxon>
        <taxon>Ascomycota</taxon>
        <taxon>Pezizomycotina</taxon>
        <taxon>Eurotiomycetes</taxon>
        <taxon>Eurotiomycetidae</taxon>
        <taxon>Eurotiales</taxon>
        <taxon>Aspergillaceae</taxon>
        <taxon>Aspergillus</taxon>
        <taxon>Aspergillus subgen. Circumdati</taxon>
    </lineage>
</organism>
<protein>
    <submittedName>
        <fullName evidence="1">Uncharacterized protein</fullName>
    </submittedName>
</protein>